<dbReference type="EMBL" id="KZ679682">
    <property type="protein sequence ID" value="PTB53268.1"/>
    <property type="molecule type" value="Genomic_DNA"/>
</dbReference>
<feature type="compositionally biased region" description="Basic residues" evidence="2">
    <location>
        <begin position="291"/>
        <end position="301"/>
    </location>
</feature>
<reference evidence="3 4" key="1">
    <citation type="submission" date="2016-07" db="EMBL/GenBank/DDBJ databases">
        <title>Multiple horizontal gene transfer events from other fungi enriched the ability of initially mycotrophic Trichoderma (Ascomycota) to feed on dead plant biomass.</title>
        <authorList>
            <consortium name="DOE Joint Genome Institute"/>
            <person name="Aerts A."/>
            <person name="Atanasova L."/>
            <person name="Chenthamara K."/>
            <person name="Zhang J."/>
            <person name="Grujic M."/>
            <person name="Henrissat B."/>
            <person name="Kuo A."/>
            <person name="Salamov A."/>
            <person name="Lipzen A."/>
            <person name="Labutti K."/>
            <person name="Barry K."/>
            <person name="Miao Y."/>
            <person name="Rahimi M.J."/>
            <person name="Shen Q."/>
            <person name="Grigoriev I.V."/>
            <person name="Kubicek C.P."/>
            <person name="Druzhinina I.S."/>
        </authorList>
    </citation>
    <scope>NUCLEOTIDE SEQUENCE [LARGE SCALE GENOMIC DNA]</scope>
    <source>
        <strain evidence="3 4">CBS 226.95</strain>
    </source>
</reference>
<dbReference type="Proteomes" id="UP000241690">
    <property type="component" value="Unassembled WGS sequence"/>
</dbReference>
<proteinExistence type="predicted"/>
<keyword evidence="4" id="KW-1185">Reference proteome</keyword>
<evidence type="ECO:0000256" key="2">
    <source>
        <dbReference type="SAM" id="MobiDB-lite"/>
    </source>
</evidence>
<feature type="compositionally biased region" description="Basic and acidic residues" evidence="2">
    <location>
        <begin position="348"/>
        <end position="360"/>
    </location>
</feature>
<name>A0A2T4A8C6_TRIHA</name>
<dbReference type="RefSeq" id="XP_024772945.1">
    <property type="nucleotide sequence ID" value="XM_024921758.1"/>
</dbReference>
<feature type="region of interest" description="Disordered" evidence="2">
    <location>
        <begin position="264"/>
        <end position="360"/>
    </location>
</feature>
<sequence>MSQDHGQCQALHLSDGSKCTKEATHADGVFCWFHSKQVYGLYKGYKRRNARLDELESEAPPYLKTSKVPLANQTFEDVKDQETLRTVHSHLFDRYVLTGQVIDARRLHHTHFYSLQIDYGHQAYLDKLSSNRHIILRSLERLEKRTADVLYQQEKWFAWVRQAQEEEEATRDKEQKKMKQEAALFKRHRDKLQARLEQARREEEQKSQDAYLEAAFRERMEMSEDEWESDEAWDPIKDTDHDKRNQYIDLIRHFLWMDAADIETSQDPPAEPKPQVEEAAEQPQEEDGQKPSKKGKKKAKAKPSAAKPGNQGSASDSSPADRGQDKLMAMQQQKKAKKAADQPMPDKNNIEPEQEMRKRLSQGVDKKLENVWGFQLVGSLENPHETFTRTAPMTDNEIETAIKDLCRNWAEFADLNLLTLWQFFPASNWTSWANNRLIQQLHELQFFPYFIDLGAQSRSRYFQTDGRGKGRRQHDMIETRNIIVGHMKRRDPVTRRFLQYLTMRTGELLVLVRDGRTGRVITAPPQKHLWTEWRFGFDDYYDVFIWNLVPNESPLLLYNVIITELRTAWRMTQPADMYSHMEPQLRSLTREEDTMRTRKILPGEQVKSLWHVVTGEDVEFRLFSTSGSFTSFTPQGAATGEMADSPYLFYTKANAVEDEVLFPDELTSNKKNVHFREIRNPVSRLEHSGLPGHNKYWEKGLTAILAGEDFKEPLSKEMDTDEDSMWALPAIWKSGLEKLLQGTLSAEQREVLEETGLDAIKEGQLIADRLDSADPMEVMERERSTEFKMAFHDGDLEPGCTERYRQVQEVITTMLKTAHAESPDWVYYIAELINALARR</sequence>
<feature type="coiled-coil region" evidence="1">
    <location>
        <begin position="125"/>
        <end position="209"/>
    </location>
</feature>
<keyword evidence="1" id="KW-0175">Coiled coil</keyword>
<dbReference type="AlphaFoldDB" id="A0A2T4A8C6"/>
<evidence type="ECO:0000313" key="4">
    <source>
        <dbReference type="Proteomes" id="UP000241690"/>
    </source>
</evidence>
<protein>
    <submittedName>
        <fullName evidence="3">Uncharacterized protein</fullName>
    </submittedName>
</protein>
<organism evidence="3 4">
    <name type="scientific">Trichoderma harzianum CBS 226.95</name>
    <dbReference type="NCBI Taxonomy" id="983964"/>
    <lineage>
        <taxon>Eukaryota</taxon>
        <taxon>Fungi</taxon>
        <taxon>Dikarya</taxon>
        <taxon>Ascomycota</taxon>
        <taxon>Pezizomycotina</taxon>
        <taxon>Sordariomycetes</taxon>
        <taxon>Hypocreomycetidae</taxon>
        <taxon>Hypocreales</taxon>
        <taxon>Hypocreaceae</taxon>
        <taxon>Trichoderma</taxon>
    </lineage>
</organism>
<evidence type="ECO:0000313" key="3">
    <source>
        <dbReference type="EMBL" id="PTB53268.1"/>
    </source>
</evidence>
<evidence type="ECO:0000256" key="1">
    <source>
        <dbReference type="SAM" id="Coils"/>
    </source>
</evidence>
<gene>
    <name evidence="3" type="ORF">M431DRAFT_6821</name>
</gene>
<dbReference type="GeneID" id="36630341"/>
<accession>A0A2T4A8C6</accession>